<evidence type="ECO:0000256" key="30">
    <source>
        <dbReference type="ARBA" id="ARBA00070988"/>
    </source>
</evidence>
<keyword evidence="17" id="KW-0832">Ubl conjugation</keyword>
<evidence type="ECO:0000256" key="21">
    <source>
        <dbReference type="ARBA" id="ARBA00023015"/>
    </source>
</evidence>
<dbReference type="Proteomes" id="UP000189705">
    <property type="component" value="Unplaced"/>
</dbReference>
<feature type="compositionally biased region" description="Low complexity" evidence="34">
    <location>
        <begin position="1258"/>
        <end position="1272"/>
    </location>
</feature>
<dbReference type="SUPFAM" id="SSF82199">
    <property type="entry name" value="SET domain"/>
    <property type="match status" value="1"/>
</dbReference>
<dbReference type="SUPFAM" id="SSF47370">
    <property type="entry name" value="Bromodomain"/>
    <property type="match status" value="1"/>
</dbReference>
<dbReference type="Gene3D" id="2.30.30.490">
    <property type="match status" value="1"/>
</dbReference>
<feature type="compositionally biased region" description="Basic residues" evidence="34">
    <location>
        <begin position="2453"/>
        <end position="2475"/>
    </location>
</feature>
<dbReference type="InterPro" id="IPR046341">
    <property type="entry name" value="SET_dom_sf"/>
</dbReference>
<evidence type="ECO:0000256" key="27">
    <source>
        <dbReference type="ARBA" id="ARBA00051161"/>
    </source>
</evidence>
<dbReference type="Pfam" id="PF17907">
    <property type="entry name" value="AWS"/>
    <property type="match status" value="1"/>
</dbReference>
<dbReference type="FunFam" id="1.20.920.10:FF:000025">
    <property type="entry name" value="Histone-lysine N-methyltransferase"/>
    <property type="match status" value="1"/>
</dbReference>
<dbReference type="PROSITE" id="PS51215">
    <property type="entry name" value="AWS"/>
    <property type="match status" value="1"/>
</dbReference>
<dbReference type="EC" id="2.1.1.367" evidence="29"/>
<dbReference type="GO" id="GO:0042800">
    <property type="term" value="F:histone H3K4 methyltransferase activity"/>
    <property type="evidence" value="ECO:0007669"/>
    <property type="project" value="TreeGrafter"/>
</dbReference>
<dbReference type="PROSITE" id="PS01359">
    <property type="entry name" value="ZF_PHD_1"/>
    <property type="match status" value="1"/>
</dbReference>
<protein>
    <recommendedName>
        <fullName evidence="30">Histone-lysine N-methyltransferase ASH1L</fullName>
        <ecNumber evidence="4">2.1.1.359</ecNumber>
        <ecNumber evidence="29">2.1.1.367</ecNumber>
    </recommendedName>
    <alternativeName>
        <fullName evidence="31">ASH1-like protein</fullName>
    </alternativeName>
    <alternativeName>
        <fullName evidence="32">Absent small and homeotic disks protein 1 homolog</fullName>
    </alternativeName>
</protein>
<feature type="compositionally biased region" description="Polar residues" evidence="34">
    <location>
        <begin position="1645"/>
        <end position="1660"/>
    </location>
</feature>
<reference evidence="41" key="1">
    <citation type="submission" date="2025-08" db="UniProtKB">
        <authorList>
            <consortium name="RefSeq"/>
        </authorList>
    </citation>
    <scope>IDENTIFICATION</scope>
</reference>
<evidence type="ECO:0000256" key="7">
    <source>
        <dbReference type="ARBA" id="ARBA00022481"/>
    </source>
</evidence>
<dbReference type="FunFam" id="2.30.30.490:FF:000008">
    <property type="entry name" value="Histone-lysine N-methyltransferase"/>
    <property type="match status" value="1"/>
</dbReference>
<organism evidence="40 41">
    <name type="scientific">Alligator sinensis</name>
    <name type="common">Chinese alligator</name>
    <dbReference type="NCBI Taxonomy" id="38654"/>
    <lineage>
        <taxon>Eukaryota</taxon>
        <taxon>Metazoa</taxon>
        <taxon>Chordata</taxon>
        <taxon>Craniata</taxon>
        <taxon>Vertebrata</taxon>
        <taxon>Euteleostomi</taxon>
        <taxon>Archelosauria</taxon>
        <taxon>Archosauria</taxon>
        <taxon>Crocodylia</taxon>
        <taxon>Alligatoridae</taxon>
        <taxon>Alligatorinae</taxon>
        <taxon>Alligator</taxon>
    </lineage>
</organism>
<feature type="compositionally biased region" description="Low complexity" evidence="34">
    <location>
        <begin position="1311"/>
        <end position="1324"/>
    </location>
</feature>
<keyword evidence="18" id="KW-0156">Chromatin regulator</keyword>
<evidence type="ECO:0000256" key="23">
    <source>
        <dbReference type="ARBA" id="ARBA00023159"/>
    </source>
</evidence>
<evidence type="ECO:0000256" key="28">
    <source>
        <dbReference type="ARBA" id="ARBA00057835"/>
    </source>
</evidence>
<dbReference type="Gene3D" id="2.170.270.10">
    <property type="entry name" value="SET domain"/>
    <property type="match status" value="1"/>
</dbReference>
<dbReference type="InterPro" id="IPR013083">
    <property type="entry name" value="Znf_RING/FYVE/PHD"/>
</dbReference>
<feature type="compositionally biased region" description="Basic and acidic residues" evidence="34">
    <location>
        <begin position="127"/>
        <end position="145"/>
    </location>
</feature>
<dbReference type="PROSITE" id="PS50868">
    <property type="entry name" value="POST_SET"/>
    <property type="match status" value="1"/>
</dbReference>
<keyword evidence="21" id="KW-0805">Transcription regulation</keyword>
<dbReference type="CTD" id="55870"/>
<comment type="catalytic activity">
    <reaction evidence="26">
        <text>L-lysyl(36)-[histone H3] + 3 S-adenosyl-L-methionine = N(6),N(6),N(6)-trimethyl-L-lysyl(36)-[histone H3] + 3 S-adenosyl-L-homocysteine + 3 H(+)</text>
        <dbReference type="Rhea" id="RHEA:60324"/>
        <dbReference type="Rhea" id="RHEA-COMP:9785"/>
        <dbReference type="Rhea" id="RHEA-COMP:15536"/>
        <dbReference type="ChEBI" id="CHEBI:15378"/>
        <dbReference type="ChEBI" id="CHEBI:29969"/>
        <dbReference type="ChEBI" id="CHEBI:57856"/>
        <dbReference type="ChEBI" id="CHEBI:59789"/>
        <dbReference type="ChEBI" id="CHEBI:61961"/>
        <dbReference type="EC" id="2.1.1.359"/>
    </reaction>
</comment>
<feature type="region of interest" description="Disordered" evidence="34">
    <location>
        <begin position="3054"/>
        <end position="3091"/>
    </location>
</feature>
<evidence type="ECO:0000256" key="31">
    <source>
        <dbReference type="ARBA" id="ARBA00077263"/>
    </source>
</evidence>
<dbReference type="InterPro" id="IPR011011">
    <property type="entry name" value="Znf_FYVE_PHD"/>
</dbReference>
<evidence type="ECO:0000256" key="25">
    <source>
        <dbReference type="ARBA" id="ARBA00023242"/>
    </source>
</evidence>
<dbReference type="FunFam" id="2.170.270.10:FF:000011">
    <property type="entry name" value="Histone-lysine N-methyltransferase"/>
    <property type="match status" value="1"/>
</dbReference>
<dbReference type="EC" id="2.1.1.359" evidence="4"/>
<dbReference type="STRING" id="38654.A0A1U8DC45"/>
<dbReference type="GO" id="GO:0005923">
    <property type="term" value="C:bicellular tight junction"/>
    <property type="evidence" value="ECO:0007669"/>
    <property type="project" value="UniProtKB-SubCell"/>
</dbReference>
<feature type="compositionally biased region" description="Polar residues" evidence="34">
    <location>
        <begin position="400"/>
        <end position="410"/>
    </location>
</feature>
<dbReference type="Gene3D" id="3.30.40.10">
    <property type="entry name" value="Zinc/RING finger domain, C3HC4 (zinc finger)"/>
    <property type="match status" value="1"/>
</dbReference>
<feature type="region of interest" description="Disordered" evidence="34">
    <location>
        <begin position="1249"/>
        <end position="1277"/>
    </location>
</feature>
<gene>
    <name evidence="41" type="primary">ASH1L</name>
</gene>
<evidence type="ECO:0000256" key="9">
    <source>
        <dbReference type="ARBA" id="ARBA00022553"/>
    </source>
</evidence>
<evidence type="ECO:0000256" key="26">
    <source>
        <dbReference type="ARBA" id="ARBA00047545"/>
    </source>
</evidence>
<feature type="domain" description="SET" evidence="36">
    <location>
        <begin position="2294"/>
        <end position="2410"/>
    </location>
</feature>
<keyword evidence="6" id="KW-0158">Chromosome</keyword>
<comment type="subcellular location">
    <subcellularLocation>
        <location evidence="3">Cell junction</location>
        <location evidence="3">Tight junction</location>
    </subcellularLocation>
    <subcellularLocation>
        <location evidence="2">Chromosome</location>
    </subcellularLocation>
    <subcellularLocation>
        <location evidence="1">Nucleus</location>
    </subcellularLocation>
</comment>
<dbReference type="CDD" id="cd04717">
    <property type="entry name" value="BAH_polybromo"/>
    <property type="match status" value="1"/>
</dbReference>
<feature type="domain" description="Post-SET" evidence="37">
    <location>
        <begin position="2418"/>
        <end position="2434"/>
    </location>
</feature>
<comment type="catalytic activity">
    <reaction evidence="27">
        <text>L-lysyl(9)-[histone H3] + S-adenosyl-L-methionine = N(6)-methyl-L-lysyl(9)-[histone H3] + S-adenosyl-L-homocysteine + H(+)</text>
        <dbReference type="Rhea" id="RHEA:60280"/>
        <dbReference type="Rhea" id="RHEA-COMP:15542"/>
        <dbReference type="Rhea" id="RHEA-COMP:15546"/>
        <dbReference type="ChEBI" id="CHEBI:15378"/>
        <dbReference type="ChEBI" id="CHEBI:29969"/>
        <dbReference type="ChEBI" id="CHEBI:57856"/>
        <dbReference type="ChEBI" id="CHEBI:59789"/>
        <dbReference type="ChEBI" id="CHEBI:61929"/>
        <dbReference type="EC" id="2.1.1.367"/>
    </reaction>
</comment>
<feature type="compositionally biased region" description="Basic and acidic residues" evidence="34">
    <location>
        <begin position="3023"/>
        <end position="3036"/>
    </location>
</feature>
<dbReference type="SMART" id="SM00297">
    <property type="entry name" value="BROMO"/>
    <property type="match status" value="1"/>
</dbReference>
<name>A0A1U8DC45_ALLSI</name>
<dbReference type="GO" id="GO:0008270">
    <property type="term" value="F:zinc ion binding"/>
    <property type="evidence" value="ECO:0007669"/>
    <property type="project" value="UniProtKB-KW"/>
</dbReference>
<accession>A0A1U8DC45</accession>
<dbReference type="GO" id="GO:0003677">
    <property type="term" value="F:DNA binding"/>
    <property type="evidence" value="ECO:0007669"/>
    <property type="project" value="InterPro"/>
</dbReference>
<evidence type="ECO:0000256" key="5">
    <source>
        <dbReference type="ARBA" id="ARBA00022427"/>
    </source>
</evidence>
<dbReference type="GO" id="GO:0032259">
    <property type="term" value="P:methylation"/>
    <property type="evidence" value="ECO:0007669"/>
    <property type="project" value="UniProtKB-KW"/>
</dbReference>
<dbReference type="PROSITE" id="PS50280">
    <property type="entry name" value="SET"/>
    <property type="match status" value="1"/>
</dbReference>
<dbReference type="Pfam" id="PF01426">
    <property type="entry name" value="BAH"/>
    <property type="match status" value="1"/>
</dbReference>
<feature type="compositionally biased region" description="Polar residues" evidence="34">
    <location>
        <begin position="848"/>
        <end position="859"/>
    </location>
</feature>
<feature type="compositionally biased region" description="Polar residues" evidence="34">
    <location>
        <begin position="1335"/>
        <end position="1360"/>
    </location>
</feature>
<dbReference type="CDD" id="cd15548">
    <property type="entry name" value="PHD_ASH1L"/>
    <property type="match status" value="1"/>
</dbReference>
<keyword evidence="13" id="KW-0479">Metal-binding</keyword>
<dbReference type="InterPro" id="IPR017956">
    <property type="entry name" value="AT_hook_DNA-bd_motif"/>
</dbReference>
<evidence type="ECO:0000313" key="40">
    <source>
        <dbReference type="Proteomes" id="UP000189705"/>
    </source>
</evidence>
<dbReference type="Gene3D" id="1.20.920.10">
    <property type="entry name" value="Bromodomain-like"/>
    <property type="match status" value="1"/>
</dbReference>
<dbReference type="InterPro" id="IPR001487">
    <property type="entry name" value="Bromodomain"/>
</dbReference>
<evidence type="ECO:0000256" key="34">
    <source>
        <dbReference type="SAM" id="MobiDB-lite"/>
    </source>
</evidence>
<evidence type="ECO:0000259" key="36">
    <source>
        <dbReference type="PROSITE" id="PS50280"/>
    </source>
</evidence>
<dbReference type="PANTHER" id="PTHR46147:SF1">
    <property type="entry name" value="HISTONE-LYSINE N-METHYLTRANSFERASE ASH1L"/>
    <property type="match status" value="1"/>
</dbReference>
<evidence type="ECO:0000256" key="2">
    <source>
        <dbReference type="ARBA" id="ARBA00004286"/>
    </source>
</evidence>
<feature type="region of interest" description="Disordered" evidence="34">
    <location>
        <begin position="3006"/>
        <end position="3037"/>
    </location>
</feature>
<dbReference type="SMART" id="SM00249">
    <property type="entry name" value="PHD"/>
    <property type="match status" value="1"/>
</dbReference>
<feature type="region of interest" description="Disordered" evidence="34">
    <location>
        <begin position="848"/>
        <end position="873"/>
    </location>
</feature>
<dbReference type="InParanoid" id="A0A1U8DC45"/>
<dbReference type="SMART" id="SM00439">
    <property type="entry name" value="BAH"/>
    <property type="match status" value="1"/>
</dbReference>
<keyword evidence="23" id="KW-0010">Activator</keyword>
<dbReference type="Pfam" id="PF00856">
    <property type="entry name" value="SET"/>
    <property type="match status" value="1"/>
</dbReference>
<evidence type="ECO:0000256" key="4">
    <source>
        <dbReference type="ARBA" id="ARBA00012178"/>
    </source>
</evidence>
<dbReference type="InterPro" id="IPR001965">
    <property type="entry name" value="Znf_PHD"/>
</dbReference>
<feature type="region of interest" description="Disordered" evidence="34">
    <location>
        <begin position="1"/>
        <end position="145"/>
    </location>
</feature>
<dbReference type="SMART" id="SM00570">
    <property type="entry name" value="AWS"/>
    <property type="match status" value="1"/>
</dbReference>
<dbReference type="InterPro" id="IPR043151">
    <property type="entry name" value="BAH_sf"/>
</dbReference>
<feature type="compositionally biased region" description="Polar residues" evidence="34">
    <location>
        <begin position="21"/>
        <end position="30"/>
    </location>
</feature>
<keyword evidence="20" id="KW-0007">Acetylation</keyword>
<keyword evidence="22 33" id="KW-0103">Bromodomain</keyword>
<dbReference type="Pfam" id="PF20826">
    <property type="entry name" value="PHD_5"/>
    <property type="match status" value="1"/>
</dbReference>
<feature type="compositionally biased region" description="Basic residues" evidence="34">
    <location>
        <begin position="861"/>
        <end position="872"/>
    </location>
</feature>
<keyword evidence="11" id="KW-0808">Transferase</keyword>
<dbReference type="FunFam" id="3.30.40.10:FF:000113">
    <property type="entry name" value="Histone-lysine N-methyltransferase"/>
    <property type="match status" value="1"/>
</dbReference>
<feature type="domain" description="AWS" evidence="39">
    <location>
        <begin position="2240"/>
        <end position="2291"/>
    </location>
</feature>
<evidence type="ECO:0000256" key="14">
    <source>
        <dbReference type="ARBA" id="ARBA00022737"/>
    </source>
</evidence>
<keyword evidence="16" id="KW-0862">Zinc</keyword>
<keyword evidence="9" id="KW-0597">Phosphoprotein</keyword>
<dbReference type="RefSeq" id="XP_014378818.1">
    <property type="nucleotide sequence ID" value="XM_014523332.2"/>
</dbReference>
<keyword evidence="14" id="KW-0677">Repeat</keyword>
<feature type="compositionally biased region" description="Polar residues" evidence="34">
    <location>
        <begin position="68"/>
        <end position="82"/>
    </location>
</feature>
<dbReference type="InterPro" id="IPR001025">
    <property type="entry name" value="BAH_dom"/>
</dbReference>
<evidence type="ECO:0000313" key="41">
    <source>
        <dbReference type="RefSeq" id="XP_014378818.1"/>
    </source>
</evidence>
<evidence type="ECO:0000259" key="39">
    <source>
        <dbReference type="PROSITE" id="PS51215"/>
    </source>
</evidence>
<evidence type="ECO:0000256" key="13">
    <source>
        <dbReference type="ARBA" id="ARBA00022723"/>
    </source>
</evidence>
<keyword evidence="10" id="KW-0489">Methyltransferase</keyword>
<dbReference type="InterPro" id="IPR006560">
    <property type="entry name" value="AWS_dom"/>
</dbReference>
<dbReference type="InterPro" id="IPR043319">
    <property type="entry name" value="PHD_ASH1L"/>
</dbReference>
<evidence type="ECO:0000256" key="32">
    <source>
        <dbReference type="ARBA" id="ARBA00078568"/>
    </source>
</evidence>
<dbReference type="GO" id="GO:0005694">
    <property type="term" value="C:chromosome"/>
    <property type="evidence" value="ECO:0007669"/>
    <property type="project" value="UniProtKB-SubCell"/>
</dbReference>
<dbReference type="GO" id="GO:0005654">
    <property type="term" value="C:nucleoplasm"/>
    <property type="evidence" value="ECO:0007669"/>
    <property type="project" value="TreeGrafter"/>
</dbReference>
<feature type="region of interest" description="Disordered" evidence="34">
    <location>
        <begin position="1731"/>
        <end position="1755"/>
    </location>
</feature>
<keyword evidence="25" id="KW-0539">Nucleus</keyword>
<feature type="compositionally biased region" description="Polar residues" evidence="34">
    <location>
        <begin position="1818"/>
        <end position="1834"/>
    </location>
</feature>
<dbReference type="InterPro" id="IPR036427">
    <property type="entry name" value="Bromodomain-like_sf"/>
</dbReference>
<evidence type="ECO:0000256" key="1">
    <source>
        <dbReference type="ARBA" id="ARBA00004123"/>
    </source>
</evidence>
<dbReference type="InterPro" id="IPR001214">
    <property type="entry name" value="SET_dom"/>
</dbReference>
<dbReference type="GO" id="GO:0003682">
    <property type="term" value="F:chromatin binding"/>
    <property type="evidence" value="ECO:0007669"/>
    <property type="project" value="InterPro"/>
</dbReference>
<proteinExistence type="predicted"/>
<keyword evidence="12" id="KW-0949">S-adenosyl-L-methionine</keyword>
<evidence type="ECO:0000259" key="38">
    <source>
        <dbReference type="PROSITE" id="PS51038"/>
    </source>
</evidence>
<dbReference type="GeneID" id="102372997"/>
<evidence type="ECO:0000256" key="6">
    <source>
        <dbReference type="ARBA" id="ARBA00022454"/>
    </source>
</evidence>
<evidence type="ECO:0000256" key="33">
    <source>
        <dbReference type="PROSITE-ProRule" id="PRU00035"/>
    </source>
</evidence>
<keyword evidence="40" id="KW-1185">Reference proteome</keyword>
<feature type="region of interest" description="Disordered" evidence="34">
    <location>
        <begin position="303"/>
        <end position="527"/>
    </location>
</feature>
<evidence type="ECO:0000256" key="17">
    <source>
        <dbReference type="ARBA" id="ARBA00022843"/>
    </source>
</evidence>
<evidence type="ECO:0000256" key="15">
    <source>
        <dbReference type="ARBA" id="ARBA00022771"/>
    </source>
</evidence>
<feature type="region of interest" description="Disordered" evidence="34">
    <location>
        <begin position="1639"/>
        <end position="1660"/>
    </location>
</feature>
<evidence type="ECO:0000256" key="29">
    <source>
        <dbReference type="ARBA" id="ARBA00066816"/>
    </source>
</evidence>
<dbReference type="SUPFAM" id="SSF57903">
    <property type="entry name" value="FYVE/PHD zinc finger"/>
    <property type="match status" value="1"/>
</dbReference>
<feature type="region of interest" description="Disordered" evidence="34">
    <location>
        <begin position="1812"/>
        <end position="1853"/>
    </location>
</feature>
<feature type="domain" description="Bromo" evidence="35">
    <location>
        <begin position="2644"/>
        <end position="2714"/>
    </location>
</feature>
<feature type="region of interest" description="Disordered" evidence="34">
    <location>
        <begin position="2437"/>
        <end position="2490"/>
    </location>
</feature>
<feature type="region of interest" description="Disordered" evidence="34">
    <location>
        <begin position="2077"/>
        <end position="2149"/>
    </location>
</feature>
<evidence type="ECO:0000259" key="37">
    <source>
        <dbReference type="PROSITE" id="PS50868"/>
    </source>
</evidence>
<feature type="compositionally biased region" description="Basic and acidic residues" evidence="34">
    <location>
        <begin position="33"/>
        <end position="53"/>
    </location>
</feature>
<evidence type="ECO:0000256" key="3">
    <source>
        <dbReference type="ARBA" id="ARBA00004435"/>
    </source>
</evidence>
<dbReference type="InterPro" id="IPR043320">
    <property type="entry name" value="Bromo_ASH1L"/>
</dbReference>
<dbReference type="Pfam" id="PF00439">
    <property type="entry name" value="Bromodomain"/>
    <property type="match status" value="1"/>
</dbReference>
<evidence type="ECO:0000256" key="12">
    <source>
        <dbReference type="ARBA" id="ARBA00022691"/>
    </source>
</evidence>
<evidence type="ECO:0000256" key="16">
    <source>
        <dbReference type="ARBA" id="ARBA00022833"/>
    </source>
</evidence>
<keyword evidence="24" id="KW-0804">Transcription</keyword>
<dbReference type="KEGG" id="asn:102372997"/>
<dbReference type="GO" id="GO:0140955">
    <property type="term" value="F:histone H3K36 trimethyltransferase activity"/>
    <property type="evidence" value="ECO:0007669"/>
    <property type="project" value="UniProtKB-EC"/>
</dbReference>
<feature type="compositionally biased region" description="Polar residues" evidence="34">
    <location>
        <begin position="2438"/>
        <end position="2452"/>
    </location>
</feature>
<evidence type="ECO:0000256" key="19">
    <source>
        <dbReference type="ARBA" id="ARBA00022949"/>
    </source>
</evidence>
<keyword evidence="7" id="KW-0488">Methylation</keyword>
<keyword evidence="5" id="KW-0796">Tight junction</keyword>
<dbReference type="InterPro" id="IPR003616">
    <property type="entry name" value="Post-SET_dom"/>
</dbReference>
<dbReference type="GO" id="GO:0140948">
    <property type="term" value="F:histone H3K9 monomethyltransferase activity"/>
    <property type="evidence" value="ECO:0007669"/>
    <property type="project" value="UniProtKB-EC"/>
</dbReference>
<feature type="region of interest" description="Disordered" evidence="34">
    <location>
        <begin position="1299"/>
        <end position="1370"/>
    </location>
</feature>
<dbReference type="InterPro" id="IPR019786">
    <property type="entry name" value="Zinc_finger_PHD-type_CS"/>
</dbReference>
<keyword evidence="15" id="KW-0863">Zinc-finger</keyword>
<evidence type="ECO:0000256" key="11">
    <source>
        <dbReference type="ARBA" id="ARBA00022679"/>
    </source>
</evidence>
<feature type="compositionally biased region" description="Polar residues" evidence="34">
    <location>
        <begin position="2095"/>
        <end position="2109"/>
    </location>
</feature>
<dbReference type="PROSITE" id="PS50014">
    <property type="entry name" value="BROMODOMAIN_2"/>
    <property type="match status" value="1"/>
</dbReference>
<dbReference type="GO" id="GO:0006355">
    <property type="term" value="P:regulation of DNA-templated transcription"/>
    <property type="evidence" value="ECO:0007669"/>
    <property type="project" value="TreeGrafter"/>
</dbReference>
<evidence type="ECO:0000259" key="35">
    <source>
        <dbReference type="PROSITE" id="PS50014"/>
    </source>
</evidence>
<dbReference type="CDD" id="cd05525">
    <property type="entry name" value="Bromo_ASH1"/>
    <property type="match status" value="1"/>
</dbReference>
<keyword evidence="19" id="KW-0965">Cell junction</keyword>
<evidence type="ECO:0000256" key="20">
    <source>
        <dbReference type="ARBA" id="ARBA00022990"/>
    </source>
</evidence>
<dbReference type="OrthoDB" id="79252at2759"/>
<evidence type="ECO:0000256" key="10">
    <source>
        <dbReference type="ARBA" id="ARBA00022603"/>
    </source>
</evidence>
<dbReference type="PROSITE" id="PS51038">
    <property type="entry name" value="BAH"/>
    <property type="match status" value="1"/>
</dbReference>
<evidence type="ECO:0000256" key="18">
    <source>
        <dbReference type="ARBA" id="ARBA00022853"/>
    </source>
</evidence>
<evidence type="ECO:0000256" key="24">
    <source>
        <dbReference type="ARBA" id="ARBA00023163"/>
    </source>
</evidence>
<evidence type="ECO:0000256" key="22">
    <source>
        <dbReference type="ARBA" id="ARBA00023117"/>
    </source>
</evidence>
<dbReference type="SMART" id="SM00317">
    <property type="entry name" value="SET"/>
    <property type="match status" value="1"/>
</dbReference>
<dbReference type="CDD" id="cd19174">
    <property type="entry name" value="SET_ASH1L"/>
    <property type="match status" value="1"/>
</dbReference>
<feature type="domain" description="BAH" evidence="38">
    <location>
        <begin position="2842"/>
        <end position="2979"/>
    </location>
</feature>
<keyword evidence="8" id="KW-1017">Isopeptide bond</keyword>
<feature type="region of interest" description="Disordered" evidence="34">
    <location>
        <begin position="1769"/>
        <end position="1800"/>
    </location>
</feature>
<evidence type="ECO:0000256" key="8">
    <source>
        <dbReference type="ARBA" id="ARBA00022499"/>
    </source>
</evidence>
<dbReference type="SMART" id="SM00384">
    <property type="entry name" value="AT_hook"/>
    <property type="match status" value="4"/>
</dbReference>
<comment type="function">
    <text evidence="28">Histone methyltransferase specifically trimethylating 'Lys-36' of histone H3 forming H3K36me3. Also monomethylates 'Lys-9' of histone H3 (H3K9me1) in vitro. The physiological significance of the H3K9me1 activity is unclear.</text>
</comment>
<sequence length="3150" mass="350546">MDPLNTAMLGLGSDSEGFSEKSPSAVNTGTVAGKREAELESCTREEEEEKKNQEGTNSEAGKNEGLTDEQQQFSVKETNFSEGNLKLKIGLQAKRTKKPPKNLENYVCRPAIKTTIKQPRRAPKSGKMTDEKNEHCPSKQDPAKLYKKSGEVATVEFHAEESVQGETNPASKKFSPLQSEMTDYIKSVPPPFVGSRDPDLKDRTQINGATTVTEKLAQLIATCPPSKSSKTKHKKLGTGTAAVLGNKDFVKKLPGTGTAAGLGDKDLVKKLSVTGIAAGLVNKDSGKKPLGTGSAAILVNRDSGKKPAGIGPLAGLVNKDSGKRPPGISTSTGLVNKDSGKKQPVTSSVVVGLINKDFGKKPPGAGTQTGLTNKESGKKPPGIGTPVGLLNRDSGKKSPGTGTPAGSVNRDSGRKPPGIGTPVGLVNRDSGKKLPGIGTPVGLVNRDSGKKLPGFGTPIGLVNRDSGKKSPGIGTPVGLVNRDSGKKSPGIGTPVGLVNRDSGKKSPGIGTPVGLVNRDSGKKPMTLGSSTVLVNKDSGKKPPGIGTPVGLVVNKDSGKKPLGIGSPVGLVVNKDSGTLKADTCLSHMPSTEPFKLSCSSNLSSLESHETTDLLKDNNNSKTFEKHIIRQNKESVLEKFSLRKEVADVDTEKCKEGTCIPQDCFSSNEKGTFEASKHEKQPPVYCTSPDFRTGGASDVSTAKSPFSAVGEGNLPSPSPTVSVTTLSRSLTASSSQLTSNPLHLSTTADLLEGISEQSGKTHFSSDSTLLNLNRTLNHSLSTDKDLNDSKGAHVEAPRTVPAIGKKSSLVTESSIHAPLTPSVVSFTSLFNSKQFLKIGAITASEKSCQGTESLSASQQSKPLKKRKGRKPRWTKVVSRNACRSPKGLELERSELFKNISYSTLSSSNLEQAKFLKNIGSSSFIEHEFVKHQLPKLSKSSSGQSLALLTEADKQAHKFYSTHKQPSSMCIADDLLPEMYKPKRGRPKSKEMPELEGPPKRTLKIPASKVFSVQSKEEQEPPVLQPEVEIPSLKQSLTGQAFPKKRGRPKRQIRSSVKMKPPVLSVAPFVATDNSNKIESESDQHRSGDFFERKEQLIGPEEVQQTVCSMSDLEVESDRKVTKRNNGQLMKTIIRKINKMKSLKRKKLLNQILSSTVEPNNKGKVQSKLHNTVSTLAATFGSKLGQQINVSKKGTIYIGKRRGRKPKTVLNGILSSNSARLTVLEKSAQQTNGTSLGQVLPPLLPSAANNSEVLPSPVCSQSSAASGGQSPVSSDTGFVEPSSVPYLHIHARQGGVVQTLAMKKASKGRRRLSPPTLLPNSPSHLSELTSLKEATPSPISESHSDETIPSDSGIGTDNNSTSDRAEKFCGQKKKRHSFDHVSLIPPETSTVLSSLKEKHKHKCKRRSHDYLSYDKMKRQKRKRKKKYPQLRGRQDPDFLAELEELISRLSEIRITHRSHHFIPRDLLPTIFRINFNSFYTHPTFPLDPLHYIRKPDLKKKRGRPPKMREAMAEMPFMHSLSFPLSSTGFYPSYGMPYSPSPLAAAPIGLGYYGRYPPTLYPPPPSPSFTTPLPPPSYMHTGHLLLNPAKYHKKKHKLLRQEAFLTTSRTPLLSMSTYPSVPPEMAYGWMLEHKHRHRHKHREHRSSEQPQVSMDTITANSSSRTVLESLKRYRFGKEAVGERYKHKEKHRCHMSCPHLSPSKGLLSREEQWVRREPSESNTLALGLQTPLQIDCSDNSPGLSLGGFTPSSETASSDEHTNLFTSAIGSCRVTTSTNTSGRKKLNDSPGLFSAQDISLSRPLRKEPLPSIEKSLQPLAGTLPTQDKPSQRQSESTNCSPSRKRSASESTSSTVIGIPTRGTRLATAVDDSVDCLLQRMAQHEGQAVLDKTLEAVIANVSVLPSASPGRNLNRERGLGKQDSLLAPAVTNDSCSDGISHLSDRLPSSYSPHHLKRSMVEAMQRQARKMCNYNKILATKKNLDHVNKILKAKKLQRQSRTGNNFVKRRPGRPRKYPMQAVVSMQAFQAARLVSQELDKREESSSALHLGPDTVTDVIEAVVQSVNLNADHRKGWKRKRWLEEEQAQKRQKPLPEDEQESNKSFSETTAETSSPQEAPGKPPESENTEQPLPSLTQREKKAPRPPKKKYQKAGLYSDVYKTTDPKSRLIQLKKEKLEYTPGEHEHGLFPAPIHVGKYLRQKRIDFQLPYDILWQWKHNQLYKKPDVPLYKKIRSNVYVDVKPLSGYEATTCNCKKPDDNNGKGCVEDCLNRMIFAECSPNTCPCGEQCCNQRIQRHEWVQCLERFRAEEKGWGIRTKEPLKAGQFIIEYLGEVVSEQEFRNRMIEQYHNHSDHYCLNLDSGMVIDSYRMGNEARFINHSCNPNCEMQKWSVNGVYRIGLYALKDMPAGTELTYDYNFHSFNVEKQQLCKCGFDKCRGIIGGKSQRMNGLSSKTNQPVTTHRRPGRSKEKRKSKHKLKKRKGHMPEEPSESVSTPTRLTPQLQMKPMSNRERQGVIECPAEKERMLGSVLNGPFVTRECAYSHLGNFVLKHHVFLVRNWEKIRQKQEEVKHVSDSIHSASLYNRWNGICRDDGNIKSDVFMTQFSALQTSRSVRTRRLAAAEENVEVARAARLAQIFKEICDSIISYKDSSRQALAAPLLNLPPKKKNADYYEKISDPLDLATIEKQILTGYYKTVEAFDGDMLKVFRNAEKYYGRKSPIGRDVCRLRKAYYSARHEASAQIDEIVGETASEADSSETSVCEKENGHEKDEDVIRCICGLYKDEGLMIQCEKCMVWQHCDCMGVNSDVEHYLCEQCEPRSVSREVPMIPRPHYAQPGCVYYICLLRDDLLLRQGDCVYLMRDSRRTPDGHPVRQSYRLLSHINREKLDIFRIEKLWKNEKEERFAFGHHYFRPHETHHSPSRKFYHNELFRVPLYEIIPLEAVVGTCCVLDLYTYCKGRPKGVKEQDVYICDYRLDKSAHLFYKIHRNRYPVCTKPYAFDHFPKKLTPKRDFSPHYVPDNYKRNGGRSSWKSDRSKSQIKDLNQDEDPLPLIEDVLLNQEQTSSEMPTLEEPEKEAMSSEGCESDKKVEDSSSVTRQLCTPEERRHIQRERLNQILLNLLEKIPGKNAIDVTYLLEEGSGRKLRRRTLTIPESSFRK</sequence>
<dbReference type="PANTHER" id="PTHR46147">
    <property type="entry name" value="HISTONE-LYSINE N-METHYLTRANSFERASE ASH1"/>
    <property type="match status" value="1"/>
</dbReference>